<feature type="transmembrane region" description="Helical" evidence="7">
    <location>
        <begin position="86"/>
        <end position="105"/>
    </location>
</feature>
<keyword evidence="4 7" id="KW-0812">Transmembrane</keyword>
<evidence type="ECO:0000313" key="8">
    <source>
        <dbReference type="EMBL" id="KAI0500703.1"/>
    </source>
</evidence>
<evidence type="ECO:0000313" key="9">
    <source>
        <dbReference type="Proteomes" id="UP000829196"/>
    </source>
</evidence>
<evidence type="ECO:0000256" key="6">
    <source>
        <dbReference type="ARBA" id="ARBA00023136"/>
    </source>
</evidence>
<dbReference type="Proteomes" id="UP000829196">
    <property type="component" value="Unassembled WGS sequence"/>
</dbReference>
<keyword evidence="9" id="KW-1185">Reference proteome</keyword>
<name>A0A8T3AW39_DENNO</name>
<dbReference type="GO" id="GO:0016020">
    <property type="term" value="C:membrane"/>
    <property type="evidence" value="ECO:0007669"/>
    <property type="project" value="UniProtKB-SubCell"/>
</dbReference>
<evidence type="ECO:0000256" key="4">
    <source>
        <dbReference type="ARBA" id="ARBA00022692"/>
    </source>
</evidence>
<dbReference type="GO" id="GO:0005783">
    <property type="term" value="C:endoplasmic reticulum"/>
    <property type="evidence" value="ECO:0007669"/>
    <property type="project" value="UniProtKB-ARBA"/>
</dbReference>
<dbReference type="PANTHER" id="PTHR38519:SF3">
    <property type="entry name" value="PRA1 FAMILY PROTEIN"/>
    <property type="match status" value="1"/>
</dbReference>
<comment type="similarity">
    <text evidence="3 7">Belongs to the PRA1 family.</text>
</comment>
<feature type="transmembrane region" description="Helical" evidence="7">
    <location>
        <begin position="141"/>
        <end position="161"/>
    </location>
</feature>
<dbReference type="AlphaFoldDB" id="A0A8T3AW39"/>
<feature type="transmembrane region" description="Helical" evidence="7">
    <location>
        <begin position="117"/>
        <end position="135"/>
    </location>
</feature>
<protein>
    <recommendedName>
        <fullName evidence="7">PRA1 family protein</fullName>
    </recommendedName>
</protein>
<accession>A0A8T3AW39</accession>
<comment type="subcellular location">
    <subcellularLocation>
        <location evidence="2 7">Membrane</location>
        <topology evidence="2 7">Multi-pass membrane protein</topology>
    </subcellularLocation>
</comment>
<sequence>MATYGAILRPSAVLSAATAAAERARFHARSARRAITRFARPGAFSLPANRSAAASRISRNLAAFRVHYALLLWFSLLIFLCPSHRATMLFLMLISKVILSYAVLLRLFPNSALLHRILVPRIVAGIFVVFVIIQLALASAIVNLFLAIAAVAPIVVAHAIFRTPDASLAAGAGENGKVAGEMVPISEKKDADLESAGGQCSDRSA</sequence>
<comment type="function">
    <text evidence="1 7">May be involved in both secretory and endocytic intracellular trafficking in the endosomal/prevacuolar compartments.</text>
</comment>
<keyword evidence="6 7" id="KW-0472">Membrane</keyword>
<reference evidence="8" key="1">
    <citation type="journal article" date="2022" name="Front. Genet.">
        <title>Chromosome-Scale Assembly of the Dendrobium nobile Genome Provides Insights Into the Molecular Mechanism of the Biosynthesis of the Medicinal Active Ingredient of Dendrobium.</title>
        <authorList>
            <person name="Xu Q."/>
            <person name="Niu S.-C."/>
            <person name="Li K.-L."/>
            <person name="Zheng P.-J."/>
            <person name="Zhang X.-J."/>
            <person name="Jia Y."/>
            <person name="Liu Y."/>
            <person name="Niu Y.-X."/>
            <person name="Yu L.-H."/>
            <person name="Chen D.-F."/>
            <person name="Zhang G.-Q."/>
        </authorList>
    </citation>
    <scope>NUCLEOTIDE SEQUENCE</scope>
    <source>
        <tissue evidence="8">Leaf</tissue>
    </source>
</reference>
<evidence type="ECO:0000256" key="7">
    <source>
        <dbReference type="RuleBase" id="RU363107"/>
    </source>
</evidence>
<dbReference type="EMBL" id="JAGYWB010000013">
    <property type="protein sequence ID" value="KAI0500703.1"/>
    <property type="molecule type" value="Genomic_DNA"/>
</dbReference>
<dbReference type="OrthoDB" id="690149at2759"/>
<organism evidence="8 9">
    <name type="scientific">Dendrobium nobile</name>
    <name type="common">Orchid</name>
    <dbReference type="NCBI Taxonomy" id="94219"/>
    <lineage>
        <taxon>Eukaryota</taxon>
        <taxon>Viridiplantae</taxon>
        <taxon>Streptophyta</taxon>
        <taxon>Embryophyta</taxon>
        <taxon>Tracheophyta</taxon>
        <taxon>Spermatophyta</taxon>
        <taxon>Magnoliopsida</taxon>
        <taxon>Liliopsida</taxon>
        <taxon>Asparagales</taxon>
        <taxon>Orchidaceae</taxon>
        <taxon>Epidendroideae</taxon>
        <taxon>Malaxideae</taxon>
        <taxon>Dendrobiinae</taxon>
        <taxon>Dendrobium</taxon>
    </lineage>
</organism>
<evidence type="ECO:0000256" key="5">
    <source>
        <dbReference type="ARBA" id="ARBA00022989"/>
    </source>
</evidence>
<evidence type="ECO:0000256" key="3">
    <source>
        <dbReference type="ARBA" id="ARBA00006483"/>
    </source>
</evidence>
<dbReference type="SMR" id="A0A8T3AW39"/>
<dbReference type="PANTHER" id="PTHR38519">
    <property type="entry name" value="PRA1 FAMILY PROTEIN"/>
    <property type="match status" value="1"/>
</dbReference>
<dbReference type="Pfam" id="PF03208">
    <property type="entry name" value="PRA1"/>
    <property type="match status" value="1"/>
</dbReference>
<proteinExistence type="inferred from homology"/>
<evidence type="ECO:0000256" key="2">
    <source>
        <dbReference type="ARBA" id="ARBA00004141"/>
    </source>
</evidence>
<evidence type="ECO:0000256" key="1">
    <source>
        <dbReference type="ARBA" id="ARBA00002501"/>
    </source>
</evidence>
<gene>
    <name evidence="8" type="ORF">KFK09_018919</name>
</gene>
<keyword evidence="7" id="KW-0813">Transport</keyword>
<dbReference type="GO" id="GO:0016192">
    <property type="term" value="P:vesicle-mediated transport"/>
    <property type="evidence" value="ECO:0007669"/>
    <property type="project" value="UniProtKB-ARBA"/>
</dbReference>
<keyword evidence="5 7" id="KW-1133">Transmembrane helix</keyword>
<dbReference type="InterPro" id="IPR004895">
    <property type="entry name" value="Prenylated_rab_accept_PRA1"/>
</dbReference>
<feature type="transmembrane region" description="Helical" evidence="7">
    <location>
        <begin position="62"/>
        <end position="80"/>
    </location>
</feature>
<comment type="caution">
    <text evidence="8">The sequence shown here is derived from an EMBL/GenBank/DDBJ whole genome shotgun (WGS) entry which is preliminary data.</text>
</comment>